<keyword evidence="6" id="KW-0028">Amino-acid biosynthesis</keyword>
<evidence type="ECO:0000256" key="17">
    <source>
        <dbReference type="SAM" id="MobiDB-lite"/>
    </source>
</evidence>
<evidence type="ECO:0000313" key="20">
    <source>
        <dbReference type="Proteomes" id="UP001321749"/>
    </source>
</evidence>
<comment type="function">
    <text evidence="16">Catalyzes the oxidation of 3-carboxy-2-hydroxy-4-methylpentanoate (3-isopropylmalate) to 3-carboxy-4-methyl-2-oxopentanoate. The product decarboxylates to 4-methyl-2 oxopentanoate.</text>
</comment>
<dbReference type="NCBIfam" id="TIGR00169">
    <property type="entry name" value="leuB"/>
    <property type="match status" value="1"/>
</dbReference>
<dbReference type="EMBL" id="MU865189">
    <property type="protein sequence ID" value="KAK4456603.1"/>
    <property type="molecule type" value="Genomic_DNA"/>
</dbReference>
<dbReference type="InterPro" id="IPR024084">
    <property type="entry name" value="IsoPropMal-DH-like_dom"/>
</dbReference>
<feature type="compositionally biased region" description="Low complexity" evidence="17">
    <location>
        <begin position="683"/>
        <end position="707"/>
    </location>
</feature>
<comment type="catalytic activity">
    <reaction evidence="16">
        <text>(2R,3S)-3-isopropylmalate + NAD(+) = 4-methyl-2-oxopentanoate + CO2 + NADH</text>
        <dbReference type="Rhea" id="RHEA:32271"/>
        <dbReference type="ChEBI" id="CHEBI:16526"/>
        <dbReference type="ChEBI" id="CHEBI:17865"/>
        <dbReference type="ChEBI" id="CHEBI:35121"/>
        <dbReference type="ChEBI" id="CHEBI:57540"/>
        <dbReference type="ChEBI" id="CHEBI:57945"/>
        <dbReference type="EC" id="1.1.1.85"/>
    </reaction>
</comment>
<evidence type="ECO:0000256" key="10">
    <source>
        <dbReference type="ARBA" id="ARBA00022842"/>
    </source>
</evidence>
<dbReference type="Gene3D" id="3.40.718.10">
    <property type="entry name" value="Isopropylmalate Dehydrogenase"/>
    <property type="match status" value="1"/>
</dbReference>
<evidence type="ECO:0000256" key="8">
    <source>
        <dbReference type="ARBA" id="ARBA00022771"/>
    </source>
</evidence>
<comment type="pathway">
    <text evidence="16">Amino-acid biosynthesis; L-leucine biosynthesis; L-leucine from 3-methyl-2-oxobutanoate: step 3/4.</text>
</comment>
<evidence type="ECO:0000256" key="15">
    <source>
        <dbReference type="RuleBase" id="RU004443"/>
    </source>
</evidence>
<feature type="compositionally biased region" description="Polar residues" evidence="17">
    <location>
        <begin position="129"/>
        <end position="143"/>
    </location>
</feature>
<name>A0AAV9H7E3_9PEZI</name>
<keyword evidence="14 16" id="KW-0100">Branched-chain amino acid biosynthesis</keyword>
<feature type="compositionally biased region" description="Low complexity" evidence="17">
    <location>
        <begin position="597"/>
        <end position="611"/>
    </location>
</feature>
<feature type="compositionally biased region" description="Polar residues" evidence="17">
    <location>
        <begin position="1"/>
        <end position="15"/>
    </location>
</feature>
<feature type="compositionally biased region" description="Low complexity" evidence="17">
    <location>
        <begin position="417"/>
        <end position="432"/>
    </location>
</feature>
<keyword evidence="20" id="KW-1185">Reference proteome</keyword>
<dbReference type="InterPro" id="IPR019818">
    <property type="entry name" value="IsoCit/isopropylmalate_DH_CS"/>
</dbReference>
<dbReference type="SUPFAM" id="SSF57903">
    <property type="entry name" value="FYVE/PHD zinc finger"/>
    <property type="match status" value="1"/>
</dbReference>
<keyword evidence="7 16" id="KW-0479">Metal-binding</keyword>
<feature type="compositionally biased region" description="Polar residues" evidence="17">
    <location>
        <begin position="458"/>
        <end position="486"/>
    </location>
</feature>
<dbReference type="PROSITE" id="PS01359">
    <property type="entry name" value="ZF_PHD_1"/>
    <property type="match status" value="1"/>
</dbReference>
<dbReference type="PANTHER" id="PTHR42979:SF1">
    <property type="entry name" value="3-ISOPROPYLMALATE DEHYDROGENASE"/>
    <property type="match status" value="1"/>
</dbReference>
<dbReference type="FunFam" id="3.40.718.10:FF:000006">
    <property type="entry name" value="3-isopropylmalate dehydrogenase"/>
    <property type="match status" value="1"/>
</dbReference>
<feature type="region of interest" description="Disordered" evidence="17">
    <location>
        <begin position="683"/>
        <end position="714"/>
    </location>
</feature>
<comment type="caution">
    <text evidence="19">The sequence shown here is derived from an EMBL/GenBank/DDBJ whole genome shotgun (WGS) entry which is preliminary data.</text>
</comment>
<feature type="compositionally biased region" description="Low complexity" evidence="17">
    <location>
        <begin position="103"/>
        <end position="116"/>
    </location>
</feature>
<dbReference type="GO" id="GO:0009098">
    <property type="term" value="P:L-leucine biosynthetic process"/>
    <property type="evidence" value="ECO:0007669"/>
    <property type="project" value="UniProtKB-KW"/>
</dbReference>
<dbReference type="InterPro" id="IPR019786">
    <property type="entry name" value="Zinc_finger_PHD-type_CS"/>
</dbReference>
<dbReference type="Gene3D" id="3.30.40.10">
    <property type="entry name" value="Zinc/RING finger domain, C3HC4 (zinc finger)"/>
    <property type="match status" value="1"/>
</dbReference>
<keyword evidence="9" id="KW-0862">Zinc</keyword>
<keyword evidence="11 15" id="KW-0560">Oxidoreductase</keyword>
<keyword evidence="8" id="KW-0863">Zinc-finger</keyword>
<dbReference type="SMART" id="SM01329">
    <property type="entry name" value="Iso_dh"/>
    <property type="match status" value="1"/>
</dbReference>
<comment type="subunit">
    <text evidence="3 16">Homodimer.</text>
</comment>
<evidence type="ECO:0000256" key="7">
    <source>
        <dbReference type="ARBA" id="ARBA00022723"/>
    </source>
</evidence>
<reference evidence="19" key="2">
    <citation type="submission" date="2023-06" db="EMBL/GenBank/DDBJ databases">
        <authorList>
            <consortium name="Lawrence Berkeley National Laboratory"/>
            <person name="Mondo S.J."/>
            <person name="Hensen N."/>
            <person name="Bonometti L."/>
            <person name="Westerberg I."/>
            <person name="Brannstrom I.O."/>
            <person name="Guillou S."/>
            <person name="Cros-Aarteil S."/>
            <person name="Calhoun S."/>
            <person name="Haridas S."/>
            <person name="Kuo A."/>
            <person name="Pangilinan J."/>
            <person name="Riley R."/>
            <person name="Labutti K."/>
            <person name="Andreopoulos B."/>
            <person name="Lipzen A."/>
            <person name="Chen C."/>
            <person name="Yanf M."/>
            <person name="Daum C."/>
            <person name="Ng V."/>
            <person name="Clum A."/>
            <person name="Steindorff A."/>
            <person name="Ohm R."/>
            <person name="Martin F."/>
            <person name="Silar P."/>
            <person name="Natvig D."/>
            <person name="Lalanne C."/>
            <person name="Gautier V."/>
            <person name="Ament-Velasquez S.L."/>
            <person name="Kruys A."/>
            <person name="Hutchinson M.I."/>
            <person name="Powell A.J."/>
            <person name="Barry K."/>
            <person name="Miller A.N."/>
            <person name="Grigoriev I.V."/>
            <person name="Debuchy R."/>
            <person name="Gladieux P."/>
            <person name="Thoren M.H."/>
            <person name="Johannesson H."/>
        </authorList>
    </citation>
    <scope>NUCLEOTIDE SEQUENCE</scope>
    <source>
        <strain evidence="19">PSN324</strain>
    </source>
</reference>
<evidence type="ECO:0000256" key="6">
    <source>
        <dbReference type="ARBA" id="ARBA00022605"/>
    </source>
</evidence>
<protein>
    <recommendedName>
        <fullName evidence="4 16">3-isopropylmalate dehydrogenase</fullName>
        <ecNumber evidence="4 16">1.1.1.85</ecNumber>
    </recommendedName>
</protein>
<dbReference type="GO" id="GO:0005829">
    <property type="term" value="C:cytosol"/>
    <property type="evidence" value="ECO:0007669"/>
    <property type="project" value="TreeGrafter"/>
</dbReference>
<evidence type="ECO:0000256" key="11">
    <source>
        <dbReference type="ARBA" id="ARBA00023002"/>
    </source>
</evidence>
<evidence type="ECO:0000256" key="4">
    <source>
        <dbReference type="ARBA" id="ARBA00013101"/>
    </source>
</evidence>
<evidence type="ECO:0000256" key="13">
    <source>
        <dbReference type="ARBA" id="ARBA00023211"/>
    </source>
</evidence>
<keyword evidence="5 16" id="KW-0432">Leucine biosynthesis</keyword>
<feature type="region of interest" description="Disordered" evidence="17">
    <location>
        <begin position="64"/>
        <end position="180"/>
    </location>
</feature>
<evidence type="ECO:0000256" key="9">
    <source>
        <dbReference type="ARBA" id="ARBA00022833"/>
    </source>
</evidence>
<dbReference type="AlphaFoldDB" id="A0AAV9H7E3"/>
<dbReference type="EC" id="1.1.1.85" evidence="4 16"/>
<gene>
    <name evidence="19" type="ORF">QBC42DRAFT_309984</name>
</gene>
<evidence type="ECO:0000259" key="18">
    <source>
        <dbReference type="SMART" id="SM01329"/>
    </source>
</evidence>
<evidence type="ECO:0000256" key="5">
    <source>
        <dbReference type="ARBA" id="ARBA00022430"/>
    </source>
</evidence>
<evidence type="ECO:0000256" key="14">
    <source>
        <dbReference type="ARBA" id="ARBA00023304"/>
    </source>
</evidence>
<feature type="region of interest" description="Disordered" evidence="17">
    <location>
        <begin position="527"/>
        <end position="647"/>
    </location>
</feature>
<organism evidence="19 20">
    <name type="scientific">Cladorrhinum samala</name>
    <dbReference type="NCBI Taxonomy" id="585594"/>
    <lineage>
        <taxon>Eukaryota</taxon>
        <taxon>Fungi</taxon>
        <taxon>Dikarya</taxon>
        <taxon>Ascomycota</taxon>
        <taxon>Pezizomycotina</taxon>
        <taxon>Sordariomycetes</taxon>
        <taxon>Sordariomycetidae</taxon>
        <taxon>Sordariales</taxon>
        <taxon>Podosporaceae</taxon>
        <taxon>Cladorrhinum</taxon>
    </lineage>
</organism>
<dbReference type="Pfam" id="PF00180">
    <property type="entry name" value="Iso_dh"/>
    <property type="match status" value="1"/>
</dbReference>
<dbReference type="GO" id="GO:0051287">
    <property type="term" value="F:NAD binding"/>
    <property type="evidence" value="ECO:0007669"/>
    <property type="project" value="InterPro"/>
</dbReference>
<dbReference type="PANTHER" id="PTHR42979">
    <property type="entry name" value="3-ISOPROPYLMALATE DEHYDROGENASE"/>
    <property type="match status" value="1"/>
</dbReference>
<dbReference type="SUPFAM" id="SSF53659">
    <property type="entry name" value="Isocitrate/Isopropylmalate dehydrogenase-like"/>
    <property type="match status" value="1"/>
</dbReference>
<reference evidence="19" key="1">
    <citation type="journal article" date="2023" name="Mol. Phylogenet. Evol.">
        <title>Genome-scale phylogeny and comparative genomics of the fungal order Sordariales.</title>
        <authorList>
            <person name="Hensen N."/>
            <person name="Bonometti L."/>
            <person name="Westerberg I."/>
            <person name="Brannstrom I.O."/>
            <person name="Guillou S."/>
            <person name="Cros-Aarteil S."/>
            <person name="Calhoun S."/>
            <person name="Haridas S."/>
            <person name="Kuo A."/>
            <person name="Mondo S."/>
            <person name="Pangilinan J."/>
            <person name="Riley R."/>
            <person name="LaButti K."/>
            <person name="Andreopoulos B."/>
            <person name="Lipzen A."/>
            <person name="Chen C."/>
            <person name="Yan M."/>
            <person name="Daum C."/>
            <person name="Ng V."/>
            <person name="Clum A."/>
            <person name="Steindorff A."/>
            <person name="Ohm R.A."/>
            <person name="Martin F."/>
            <person name="Silar P."/>
            <person name="Natvig D.O."/>
            <person name="Lalanne C."/>
            <person name="Gautier V."/>
            <person name="Ament-Velasquez S.L."/>
            <person name="Kruys A."/>
            <person name="Hutchinson M.I."/>
            <person name="Powell A.J."/>
            <person name="Barry K."/>
            <person name="Miller A.N."/>
            <person name="Grigoriev I.V."/>
            <person name="Debuchy R."/>
            <person name="Gladieux P."/>
            <person name="Hiltunen Thoren M."/>
            <person name="Johannesson H."/>
        </authorList>
    </citation>
    <scope>NUCLEOTIDE SEQUENCE</scope>
    <source>
        <strain evidence="19">PSN324</strain>
    </source>
</reference>
<proteinExistence type="inferred from homology"/>
<comment type="cofactor">
    <cofactor evidence="16">
        <name>Mg(2+)</name>
        <dbReference type="ChEBI" id="CHEBI:18420"/>
    </cofactor>
    <cofactor evidence="16">
        <name>Mn(2+)</name>
        <dbReference type="ChEBI" id="CHEBI:29035"/>
    </cofactor>
    <text evidence="16">Binds 1 Mg(2+) or Mn(2+) ion per subunit.</text>
</comment>
<feature type="compositionally biased region" description="Basic residues" evidence="17">
    <location>
        <begin position="538"/>
        <end position="551"/>
    </location>
</feature>
<evidence type="ECO:0000256" key="3">
    <source>
        <dbReference type="ARBA" id="ARBA00011738"/>
    </source>
</evidence>
<feature type="compositionally biased region" description="Basic and acidic residues" evidence="17">
    <location>
        <begin position="36"/>
        <end position="46"/>
    </location>
</feature>
<evidence type="ECO:0000256" key="2">
    <source>
        <dbReference type="ARBA" id="ARBA00007769"/>
    </source>
</evidence>
<keyword evidence="12 16" id="KW-0520">NAD</keyword>
<dbReference type="PROSITE" id="PS00470">
    <property type="entry name" value="IDH_IMDH"/>
    <property type="match status" value="1"/>
</dbReference>
<accession>A0AAV9H7E3</accession>
<dbReference type="GO" id="GO:0003862">
    <property type="term" value="F:3-isopropylmalate dehydrogenase activity"/>
    <property type="evidence" value="ECO:0007669"/>
    <property type="project" value="UniProtKB-EC"/>
</dbReference>
<comment type="similarity">
    <text evidence="2 15">Belongs to the isocitrate and isopropylmalate dehydrogenases family.</text>
</comment>
<feature type="region of interest" description="Disordered" evidence="17">
    <location>
        <begin position="333"/>
        <end position="508"/>
    </location>
</feature>
<keyword evidence="10" id="KW-0460">Magnesium</keyword>
<feature type="compositionally biased region" description="Polar residues" evidence="17">
    <location>
        <begin position="359"/>
        <end position="383"/>
    </location>
</feature>
<feature type="domain" description="Isopropylmalate dehydrogenase-like" evidence="18">
    <location>
        <begin position="794"/>
        <end position="1140"/>
    </location>
</feature>
<dbReference type="Proteomes" id="UP001321749">
    <property type="component" value="Unassembled WGS sequence"/>
</dbReference>
<evidence type="ECO:0000256" key="16">
    <source>
        <dbReference type="RuleBase" id="RU004445"/>
    </source>
</evidence>
<feature type="region of interest" description="Disordered" evidence="17">
    <location>
        <begin position="1"/>
        <end position="52"/>
    </location>
</feature>
<dbReference type="InterPro" id="IPR011011">
    <property type="entry name" value="Znf_FYVE_PHD"/>
</dbReference>
<evidence type="ECO:0000313" key="19">
    <source>
        <dbReference type="EMBL" id="KAK4456603.1"/>
    </source>
</evidence>
<keyword evidence="13" id="KW-0464">Manganese</keyword>
<sequence length="1150" mass="122172">MSGEQQTPSFGDSNAQPPTPKQTPTSSIFPSPVFETPKRNSGRFDESSGWTTPRFAEEYSVFNSTPGNLLKGTHSPFPDFSPGTPLAFGSGHKRPLSTEEVASSSPAHTSSFSPSPNSQLPVVEPSKVLGSSPTQLPTPTSDPAATERSGKKARRGTVTKETQGQTATPPPSSHKGQRKLAPKLEASAMQNDQGYGQPDFMANVSQQNMGSFVASQNDMFGYPLSAPAAAQSFWDPNPGNMVGMDVDFGANGGNVFQNQNGAHQDLSPVDWAQANQMAQAMMNAHGSGHATTSGHQQSLISQAPMPTHVTSAPEQGMFAVHYPTSMEDAFGMSGNTNGGVDPGLLFSRPPSANMDTAPLDQSMQAPAAPSSDSIGRGPQTSGRVASLAAKGPPRSELRRSASARNTGSNKHDRTSASSPVKSSGRPGSSRSFSETRGKKATARQTLPTLAPAPRPQVQLVSNASFSENRPIVNQPQRQSGRTSPLKSNPRHRLPSLSSIPETSGPRMRTQAKFTIDANGRARVETTVIVEDDVPPSAQKRHTSHSIRRPRHWASSEEDDDSSSTDDEPIIITSRNTSFALPDPLKPSNIHPFHNPNRSISERSTTSSSYASFQKGPAGGSLADDDSDLETVLDHGMTPTNNNLKTEGDALAEVQKLRETRRGQQWPSASKPRLNTSFVGGMYNGNNNGNLASSPTTTNETSLPTPTTGHRNAAGTRRVRCQCTRTEAGRGEFTVQCRSCEMWVHGRCVNVTEMTQPAIYICAYCGNTPMRGGRHRTEGGGGRRRREKSIMATHNIVVFGGDHCGPEVLKAIEENSPSAGKFNLQDHLLGGASIDAHNSALTDEALAAAKSADAILLGAIGGPEWGPSSPVRPEQGILKLRKELGTYGNLRPCSFASESLVDSSPLKAEVCRGTDFVVVRELTGGIYFGDRKEDDGSGFAMDTEPYSRPEIERIARLAGFLALAKNPPAKVWSLDKANVLATSRLWRKVVNEVFAAEFPQLELNHQLIDSAAMLMVKNPRALNGIVITSNLFGDIISDEASVIPGSIGLLPSASLGGIPDGKSKCNGIYEPIHGSAPDISGKGIVNPIGTILSVAMMLQYSLNLPKEAAAVEAAVKLAIDGGIRTKDLGGSATTKEVGDAVVAELVKLLKA</sequence>
<evidence type="ECO:0000256" key="1">
    <source>
        <dbReference type="ARBA" id="ARBA00001936"/>
    </source>
</evidence>
<comment type="cofactor">
    <cofactor evidence="1">
        <name>Mn(2+)</name>
        <dbReference type="ChEBI" id="CHEBI:29035"/>
    </cofactor>
</comment>
<dbReference type="InterPro" id="IPR013083">
    <property type="entry name" value="Znf_RING/FYVE/PHD"/>
</dbReference>
<dbReference type="GO" id="GO:0000287">
    <property type="term" value="F:magnesium ion binding"/>
    <property type="evidence" value="ECO:0007669"/>
    <property type="project" value="InterPro"/>
</dbReference>
<feature type="compositionally biased region" description="Acidic residues" evidence="17">
    <location>
        <begin position="555"/>
        <end position="568"/>
    </location>
</feature>
<dbReference type="InterPro" id="IPR004429">
    <property type="entry name" value="Isopropylmalate_DH"/>
</dbReference>
<dbReference type="GO" id="GO:0008270">
    <property type="term" value="F:zinc ion binding"/>
    <property type="evidence" value="ECO:0007669"/>
    <property type="project" value="UniProtKB-KW"/>
</dbReference>
<evidence type="ECO:0000256" key="12">
    <source>
        <dbReference type="ARBA" id="ARBA00023027"/>
    </source>
</evidence>